<protein>
    <submittedName>
        <fullName evidence="1">SCP-like extracellular</fullName>
    </submittedName>
</protein>
<sequence>NQAIASIERADVIMDFSQGDAIGLSGDIAYAELSFEPVLLQIDGGMPAASVAIKVNSDYLAIVFDIDASYLTADVFFTT</sequence>
<dbReference type="EMBL" id="JBBLXS010000095">
    <property type="protein sequence ID" value="MEK0185124.1"/>
    <property type="molecule type" value="Genomic_DNA"/>
</dbReference>
<comment type="caution">
    <text evidence="1">The sequence shown here is derived from an EMBL/GenBank/DDBJ whole genome shotgun (WGS) entry which is preliminary data.</text>
</comment>
<evidence type="ECO:0000313" key="2">
    <source>
        <dbReference type="Proteomes" id="UP001384579"/>
    </source>
</evidence>
<gene>
    <name evidence="1" type="ORF">WMG39_09655</name>
</gene>
<keyword evidence="2" id="KW-1185">Reference proteome</keyword>
<name>A0ABU8YL59_9CYAN</name>
<feature type="non-terminal residue" evidence="1">
    <location>
        <position position="1"/>
    </location>
</feature>
<evidence type="ECO:0000313" key="1">
    <source>
        <dbReference type="EMBL" id="MEK0185124.1"/>
    </source>
</evidence>
<accession>A0ABU8YL59</accession>
<dbReference type="Proteomes" id="UP001384579">
    <property type="component" value="Unassembled WGS sequence"/>
</dbReference>
<proteinExistence type="predicted"/>
<reference evidence="1 2" key="1">
    <citation type="journal article" date="2020" name="Harmful Algae">
        <title>Molecular and morphological characterization of a novel dihydroanatoxin-a producing Microcoleus species (cyanobacteria) from the Russian River, California, USA.</title>
        <authorList>
            <person name="Conklin K.Y."/>
            <person name="Stancheva R."/>
            <person name="Otten T.G."/>
            <person name="Fadness R."/>
            <person name="Boyer G.L."/>
            <person name="Read B."/>
            <person name="Zhang X."/>
            <person name="Sheath R.G."/>
        </authorList>
    </citation>
    <scope>NUCLEOTIDE SEQUENCE [LARGE SCALE GENOMIC DNA]</scope>
    <source>
        <strain evidence="1 2">PTRS2</strain>
    </source>
</reference>
<organism evidence="1 2">
    <name type="scientific">Microcoleus anatoxicus PTRS2</name>
    <dbReference type="NCBI Taxonomy" id="2705321"/>
    <lineage>
        <taxon>Bacteria</taxon>
        <taxon>Bacillati</taxon>
        <taxon>Cyanobacteriota</taxon>
        <taxon>Cyanophyceae</taxon>
        <taxon>Oscillatoriophycideae</taxon>
        <taxon>Oscillatoriales</taxon>
        <taxon>Microcoleaceae</taxon>
        <taxon>Microcoleus</taxon>
        <taxon>Microcoleus anatoxicus</taxon>
    </lineage>
</organism>